<evidence type="ECO:0000256" key="2">
    <source>
        <dbReference type="ARBA" id="ARBA00022737"/>
    </source>
</evidence>
<keyword evidence="1 3" id="KW-0728">SH3 domain</keyword>
<evidence type="ECO:0000313" key="5">
    <source>
        <dbReference type="EMBL" id="KAK2177347.1"/>
    </source>
</evidence>
<dbReference type="AlphaFoldDB" id="A0AAD9KU40"/>
<dbReference type="PANTHER" id="PTHR15706">
    <property type="entry name" value="SH3 MULTIPLE DOMAIN"/>
    <property type="match status" value="1"/>
</dbReference>
<evidence type="ECO:0000256" key="3">
    <source>
        <dbReference type="PROSITE-ProRule" id="PRU00192"/>
    </source>
</evidence>
<organism evidence="5 6">
    <name type="scientific">Ridgeia piscesae</name>
    <name type="common">Tubeworm</name>
    <dbReference type="NCBI Taxonomy" id="27915"/>
    <lineage>
        <taxon>Eukaryota</taxon>
        <taxon>Metazoa</taxon>
        <taxon>Spiralia</taxon>
        <taxon>Lophotrochozoa</taxon>
        <taxon>Annelida</taxon>
        <taxon>Polychaeta</taxon>
        <taxon>Sedentaria</taxon>
        <taxon>Canalipalpata</taxon>
        <taxon>Sabellida</taxon>
        <taxon>Siboglinidae</taxon>
        <taxon>Ridgeia</taxon>
    </lineage>
</organism>
<dbReference type="InterPro" id="IPR051228">
    <property type="entry name" value="NADPH_Oxidase/PX-Domain"/>
</dbReference>
<dbReference type="SUPFAM" id="SSF50044">
    <property type="entry name" value="SH3-domain"/>
    <property type="match status" value="2"/>
</dbReference>
<comment type="caution">
    <text evidence="5">The sequence shown here is derived from an EMBL/GenBank/DDBJ whole genome shotgun (WGS) entry which is preliminary data.</text>
</comment>
<dbReference type="InterPro" id="IPR036028">
    <property type="entry name" value="SH3-like_dom_sf"/>
</dbReference>
<evidence type="ECO:0000256" key="1">
    <source>
        <dbReference type="ARBA" id="ARBA00022443"/>
    </source>
</evidence>
<keyword evidence="2" id="KW-0677">Repeat</keyword>
<dbReference type="GO" id="GO:0035091">
    <property type="term" value="F:phosphatidylinositol binding"/>
    <property type="evidence" value="ECO:0007669"/>
    <property type="project" value="InterPro"/>
</dbReference>
<dbReference type="GO" id="GO:0016176">
    <property type="term" value="F:superoxide-generating NADPH oxidase activator activity"/>
    <property type="evidence" value="ECO:0007669"/>
    <property type="project" value="TreeGrafter"/>
</dbReference>
<feature type="domain" description="SH3" evidence="4">
    <location>
        <begin position="89"/>
        <end position="148"/>
    </location>
</feature>
<keyword evidence="6" id="KW-1185">Reference proteome</keyword>
<name>A0AAD9KU40_RIDPI</name>
<evidence type="ECO:0000313" key="6">
    <source>
        <dbReference type="Proteomes" id="UP001209878"/>
    </source>
</evidence>
<dbReference type="GO" id="GO:0005737">
    <property type="term" value="C:cytoplasm"/>
    <property type="evidence" value="ECO:0007669"/>
    <property type="project" value="TreeGrafter"/>
</dbReference>
<dbReference type="GO" id="GO:0042554">
    <property type="term" value="P:superoxide anion generation"/>
    <property type="evidence" value="ECO:0007669"/>
    <property type="project" value="TreeGrafter"/>
</dbReference>
<sequence length="238" mass="26548">MQNGTISVGGNSKVYVIRVQWSNDTVNVICRRYSQFFELQKLIKLPALISQDEAVLKFFDPSPEDLLPTPVATSQEHKLVGTSDISEPRLPANYAVVADYEAAEANETGLTEGTLAKVLCKTPTGWWYVMTSEGEGWVPGSYLHPPDGANEPSVVGISSTEGKKYVCIQRYCPQRSDEVELDKGSLVTVLERNLDGWWLVKSKGKRGRAPAAYLRRTDTLKALRLNDHYSPLSHWPYT</sequence>
<feature type="domain" description="SH3" evidence="4">
    <location>
        <begin position="160"/>
        <end position="219"/>
    </location>
</feature>
<protein>
    <recommendedName>
        <fullName evidence="4">SH3 domain-containing protein</fullName>
    </recommendedName>
</protein>
<dbReference type="Pfam" id="PF14604">
    <property type="entry name" value="SH3_9"/>
    <property type="match status" value="1"/>
</dbReference>
<reference evidence="5" key="1">
    <citation type="journal article" date="2023" name="Mol. Biol. Evol.">
        <title>Third-Generation Sequencing Reveals the Adaptive Role of the Epigenome in Three Deep-Sea Polychaetes.</title>
        <authorList>
            <person name="Perez M."/>
            <person name="Aroh O."/>
            <person name="Sun Y."/>
            <person name="Lan Y."/>
            <person name="Juniper S.K."/>
            <person name="Young C.R."/>
            <person name="Angers B."/>
            <person name="Qian P.Y."/>
        </authorList>
    </citation>
    <scope>NUCLEOTIDE SEQUENCE</scope>
    <source>
        <strain evidence="5">R07B-5</strain>
    </source>
</reference>
<dbReference type="Pfam" id="PF07653">
    <property type="entry name" value="SH3_2"/>
    <property type="match status" value="1"/>
</dbReference>
<gene>
    <name evidence="5" type="ORF">NP493_604g01021</name>
</gene>
<evidence type="ECO:0000259" key="4">
    <source>
        <dbReference type="PROSITE" id="PS50002"/>
    </source>
</evidence>
<dbReference type="PROSITE" id="PS50002">
    <property type="entry name" value="SH3"/>
    <property type="match status" value="2"/>
</dbReference>
<dbReference type="EMBL" id="JAODUO010000604">
    <property type="protein sequence ID" value="KAK2177347.1"/>
    <property type="molecule type" value="Genomic_DNA"/>
</dbReference>
<dbReference type="PANTHER" id="PTHR15706:SF2">
    <property type="entry name" value="SH3 AND PX DOMAIN-CONTAINING PROTEIN 2A"/>
    <property type="match status" value="1"/>
</dbReference>
<dbReference type="SMART" id="SM00326">
    <property type="entry name" value="SH3"/>
    <property type="match status" value="2"/>
</dbReference>
<dbReference type="Gene3D" id="2.30.30.40">
    <property type="entry name" value="SH3 Domains"/>
    <property type="match status" value="2"/>
</dbReference>
<proteinExistence type="predicted"/>
<dbReference type="InterPro" id="IPR036871">
    <property type="entry name" value="PX_dom_sf"/>
</dbReference>
<dbReference type="InterPro" id="IPR001452">
    <property type="entry name" value="SH3_domain"/>
</dbReference>
<dbReference type="SUPFAM" id="SSF64268">
    <property type="entry name" value="PX domain"/>
    <property type="match status" value="1"/>
</dbReference>
<accession>A0AAD9KU40</accession>
<dbReference type="Proteomes" id="UP001209878">
    <property type="component" value="Unassembled WGS sequence"/>
</dbReference>
<dbReference type="Gene3D" id="3.30.1520.10">
    <property type="entry name" value="Phox-like domain"/>
    <property type="match status" value="1"/>
</dbReference>